<dbReference type="EMBL" id="BAABLF010000001">
    <property type="protein sequence ID" value="GAA5186317.1"/>
    <property type="molecule type" value="Genomic_DNA"/>
</dbReference>
<reference evidence="3" key="1">
    <citation type="journal article" date="2019" name="Int. J. Syst. Evol. Microbiol.">
        <title>The Global Catalogue of Microorganisms (GCM) 10K type strain sequencing project: providing services to taxonomists for standard genome sequencing and annotation.</title>
        <authorList>
            <consortium name="The Broad Institute Genomics Platform"/>
            <consortium name="The Broad Institute Genome Sequencing Center for Infectious Disease"/>
            <person name="Wu L."/>
            <person name="Ma J."/>
        </authorList>
    </citation>
    <scope>NUCLEOTIDE SEQUENCE [LARGE SCALE GENOMIC DNA]</scope>
    <source>
        <strain evidence="3">JCM 18720</strain>
    </source>
</reference>
<dbReference type="Pfam" id="PF11201">
    <property type="entry name" value="DUF2982"/>
    <property type="match status" value="1"/>
</dbReference>
<keyword evidence="3" id="KW-1185">Reference proteome</keyword>
<protein>
    <submittedName>
        <fullName evidence="2">DUF2982 domain-containing protein</fullName>
    </submittedName>
</protein>
<feature type="transmembrane region" description="Helical" evidence="1">
    <location>
        <begin position="39"/>
        <end position="57"/>
    </location>
</feature>
<comment type="caution">
    <text evidence="2">The sequence shown here is derived from an EMBL/GenBank/DDBJ whole genome shotgun (WGS) entry which is preliminary data.</text>
</comment>
<name>A0ABP9RSI9_9GAMM</name>
<dbReference type="RefSeq" id="WP_345315130.1">
    <property type="nucleotide sequence ID" value="NZ_BAABLF010000001.1"/>
</dbReference>
<sequence>MDSLTFTPISRRNSLTMLFGGLLLVAISLLMYAFGITPILGFSTGLVGMVITILGVLKRLDPPISLKLTPEGLHYYHRKGTWFVPWEAMQRLDQPRHTESMEPLNFVGVRLRHNETHFHSIQPRLALALLMEQRPLQRLVSPCQDGSCLPTMTEHHSGLTGVLAAYAGHVTLLRQGLGFDLYLPMSMLDRTPEAMVTLLRRYRDAALVGSTTETGR</sequence>
<proteinExistence type="predicted"/>
<keyword evidence="1" id="KW-0472">Membrane</keyword>
<evidence type="ECO:0000313" key="2">
    <source>
        <dbReference type="EMBL" id="GAA5186317.1"/>
    </source>
</evidence>
<accession>A0ABP9RSI9</accession>
<evidence type="ECO:0000256" key="1">
    <source>
        <dbReference type="SAM" id="Phobius"/>
    </source>
</evidence>
<gene>
    <name evidence="2" type="ORF">GCM10025772_01620</name>
</gene>
<dbReference type="Proteomes" id="UP001501600">
    <property type="component" value="Unassembled WGS sequence"/>
</dbReference>
<keyword evidence="1" id="KW-0812">Transmembrane</keyword>
<organism evidence="2 3">
    <name type="scientific">Ferrimonas gelatinilytica</name>
    <dbReference type="NCBI Taxonomy" id="1255257"/>
    <lineage>
        <taxon>Bacteria</taxon>
        <taxon>Pseudomonadati</taxon>
        <taxon>Pseudomonadota</taxon>
        <taxon>Gammaproteobacteria</taxon>
        <taxon>Alteromonadales</taxon>
        <taxon>Ferrimonadaceae</taxon>
        <taxon>Ferrimonas</taxon>
    </lineage>
</organism>
<keyword evidence="1" id="KW-1133">Transmembrane helix</keyword>
<evidence type="ECO:0000313" key="3">
    <source>
        <dbReference type="Proteomes" id="UP001501600"/>
    </source>
</evidence>
<dbReference type="InterPro" id="IPR021367">
    <property type="entry name" value="DUF2982"/>
</dbReference>
<feature type="transmembrane region" description="Helical" evidence="1">
    <location>
        <begin position="15"/>
        <end position="33"/>
    </location>
</feature>